<evidence type="ECO:0000313" key="9">
    <source>
        <dbReference type="Proteomes" id="UP000799437"/>
    </source>
</evidence>
<dbReference type="PANTHER" id="PTHR28144:SF1">
    <property type="entry name" value="ER MEMBRANE PROTEIN COMPLEX SUBUNIT 5"/>
    <property type="match status" value="1"/>
</dbReference>
<keyword evidence="5 6" id="KW-0472">Membrane</keyword>
<dbReference type="GO" id="GO:0034975">
    <property type="term" value="P:protein folding in endoplasmic reticulum"/>
    <property type="evidence" value="ECO:0007669"/>
    <property type="project" value="TreeGrafter"/>
</dbReference>
<name>A0A6A6WHE2_9PEZI</name>
<evidence type="ECO:0000256" key="1">
    <source>
        <dbReference type="ARBA" id="ARBA00004127"/>
    </source>
</evidence>
<dbReference type="Pfam" id="PF10270">
    <property type="entry name" value="MMgT"/>
    <property type="match status" value="1"/>
</dbReference>
<evidence type="ECO:0008006" key="10">
    <source>
        <dbReference type="Google" id="ProtNLM"/>
    </source>
</evidence>
<feature type="chain" id="PRO_5025636486" description="Magnesium transporter" evidence="7">
    <location>
        <begin position="23"/>
        <end position="110"/>
    </location>
</feature>
<keyword evidence="9" id="KW-1185">Reference proteome</keyword>
<dbReference type="AlphaFoldDB" id="A0A6A6WHE2"/>
<dbReference type="GeneID" id="54480593"/>
<evidence type="ECO:0000256" key="7">
    <source>
        <dbReference type="SAM" id="SignalP"/>
    </source>
</evidence>
<dbReference type="EMBL" id="ML996566">
    <property type="protein sequence ID" value="KAF2761504.1"/>
    <property type="molecule type" value="Genomic_DNA"/>
</dbReference>
<evidence type="ECO:0000256" key="4">
    <source>
        <dbReference type="ARBA" id="ARBA00022989"/>
    </source>
</evidence>
<dbReference type="GO" id="GO:0072546">
    <property type="term" value="C:EMC complex"/>
    <property type="evidence" value="ECO:0007669"/>
    <property type="project" value="TreeGrafter"/>
</dbReference>
<evidence type="ECO:0000256" key="5">
    <source>
        <dbReference type="ARBA" id="ARBA00023136"/>
    </source>
</evidence>
<evidence type="ECO:0000256" key="6">
    <source>
        <dbReference type="SAM" id="Phobius"/>
    </source>
</evidence>
<dbReference type="InterPro" id="IPR018937">
    <property type="entry name" value="MMgT"/>
</dbReference>
<dbReference type="OrthoDB" id="44756at2759"/>
<evidence type="ECO:0000313" key="8">
    <source>
        <dbReference type="EMBL" id="KAF2761504.1"/>
    </source>
</evidence>
<dbReference type="InterPro" id="IPR053279">
    <property type="entry name" value="EMC_subunit"/>
</dbReference>
<keyword evidence="4 6" id="KW-1133">Transmembrane helix</keyword>
<comment type="subcellular location">
    <subcellularLocation>
        <location evidence="1">Endomembrane system</location>
        <topology evidence="1">Multi-pass membrane protein</topology>
    </subcellularLocation>
</comment>
<proteinExistence type="inferred from homology"/>
<keyword evidence="3 6" id="KW-0812">Transmembrane</keyword>
<organism evidence="8 9">
    <name type="scientific">Pseudovirgaria hyperparasitica</name>
    <dbReference type="NCBI Taxonomy" id="470096"/>
    <lineage>
        <taxon>Eukaryota</taxon>
        <taxon>Fungi</taxon>
        <taxon>Dikarya</taxon>
        <taxon>Ascomycota</taxon>
        <taxon>Pezizomycotina</taxon>
        <taxon>Dothideomycetes</taxon>
        <taxon>Dothideomycetes incertae sedis</taxon>
        <taxon>Acrospermales</taxon>
        <taxon>Acrospermaceae</taxon>
        <taxon>Pseudovirgaria</taxon>
    </lineage>
</organism>
<dbReference type="PANTHER" id="PTHR28144">
    <property type="entry name" value="ER MEMBRANE PROTEIN COMPLEX SUBUNIT 5"/>
    <property type="match status" value="1"/>
</dbReference>
<dbReference type="RefSeq" id="XP_033603955.1">
    <property type="nucleotide sequence ID" value="XM_033739539.1"/>
</dbReference>
<reference evidence="8" key="1">
    <citation type="journal article" date="2020" name="Stud. Mycol.">
        <title>101 Dothideomycetes genomes: a test case for predicting lifestyles and emergence of pathogens.</title>
        <authorList>
            <person name="Haridas S."/>
            <person name="Albert R."/>
            <person name="Binder M."/>
            <person name="Bloem J."/>
            <person name="Labutti K."/>
            <person name="Salamov A."/>
            <person name="Andreopoulos B."/>
            <person name="Baker S."/>
            <person name="Barry K."/>
            <person name="Bills G."/>
            <person name="Bluhm B."/>
            <person name="Cannon C."/>
            <person name="Castanera R."/>
            <person name="Culley D."/>
            <person name="Daum C."/>
            <person name="Ezra D."/>
            <person name="Gonzalez J."/>
            <person name="Henrissat B."/>
            <person name="Kuo A."/>
            <person name="Liang C."/>
            <person name="Lipzen A."/>
            <person name="Lutzoni F."/>
            <person name="Magnuson J."/>
            <person name="Mondo S."/>
            <person name="Nolan M."/>
            <person name="Ohm R."/>
            <person name="Pangilinan J."/>
            <person name="Park H.-J."/>
            <person name="Ramirez L."/>
            <person name="Alfaro M."/>
            <person name="Sun H."/>
            <person name="Tritt A."/>
            <person name="Yoshinaga Y."/>
            <person name="Zwiers L.-H."/>
            <person name="Turgeon B."/>
            <person name="Goodwin S."/>
            <person name="Spatafora J."/>
            <person name="Crous P."/>
            <person name="Grigoriev I."/>
        </authorList>
    </citation>
    <scope>NUCLEOTIDE SEQUENCE</scope>
    <source>
        <strain evidence="8">CBS 121739</strain>
    </source>
</reference>
<keyword evidence="7" id="KW-0732">Signal</keyword>
<evidence type="ECO:0000256" key="3">
    <source>
        <dbReference type="ARBA" id="ARBA00022692"/>
    </source>
</evidence>
<accession>A0A6A6WHE2</accession>
<feature type="signal peptide" evidence="7">
    <location>
        <begin position="1"/>
        <end position="22"/>
    </location>
</feature>
<comment type="similarity">
    <text evidence="2">Belongs to the membrane magnesium transporter (TC 1.A.67) family.</text>
</comment>
<dbReference type="Proteomes" id="UP000799437">
    <property type="component" value="Unassembled WGS sequence"/>
</dbReference>
<evidence type="ECO:0000256" key="2">
    <source>
        <dbReference type="ARBA" id="ARBA00006109"/>
    </source>
</evidence>
<feature type="transmembrane region" description="Helical" evidence="6">
    <location>
        <begin position="46"/>
        <end position="69"/>
    </location>
</feature>
<sequence length="110" mass="11872">MSFVSTILNAVGLIFLTHAVYSAHEHTALSSTSQSSASGTPANPASSLPLDIVIELLVAVVVLSIGIVLSSTPLKPIQWNKWAGAIEKNGRKENPYRILEERVGFWDVRS</sequence>
<gene>
    <name evidence="8" type="ORF">EJ05DRAFT_174202</name>
</gene>
<protein>
    <recommendedName>
        <fullName evidence="10">Magnesium transporter</fullName>
    </recommendedName>
</protein>